<evidence type="ECO:0000313" key="5">
    <source>
        <dbReference type="Proteomes" id="UP000284119"/>
    </source>
</evidence>
<dbReference type="Proteomes" id="UP000284119">
    <property type="component" value="Unassembled WGS sequence"/>
</dbReference>
<dbReference type="PANTHER" id="PTHR35037:SF3">
    <property type="entry name" value="C-TERMINAL REGION OF AIDA-LIKE PROTEIN"/>
    <property type="match status" value="1"/>
</dbReference>
<feature type="compositionally biased region" description="Pro residues" evidence="2">
    <location>
        <begin position="3129"/>
        <end position="3143"/>
    </location>
</feature>
<dbReference type="SUPFAM" id="SSF51126">
    <property type="entry name" value="Pectin lyase-like"/>
    <property type="match status" value="7"/>
</dbReference>
<gene>
    <name evidence="4" type="ORF">D5396_18485</name>
</gene>
<dbReference type="InterPro" id="IPR036709">
    <property type="entry name" value="Autotransporte_beta_dom_sf"/>
</dbReference>
<dbReference type="SMART" id="SM00869">
    <property type="entry name" value="Autotransporter"/>
    <property type="match status" value="1"/>
</dbReference>
<dbReference type="CDD" id="cd01344">
    <property type="entry name" value="PL2_Passenger_AT"/>
    <property type="match status" value="1"/>
</dbReference>
<protein>
    <submittedName>
        <fullName evidence="4">Autotransporter outer membrane beta-barrel domain-containing protein</fullName>
    </submittedName>
</protein>
<comment type="caution">
    <text evidence="4">The sequence shown here is derived from an EMBL/GenBank/DDBJ whole genome shotgun (WGS) entry which is preliminary data.</text>
</comment>
<accession>A0ABX9NX89</accession>
<feature type="domain" description="Autotransporter" evidence="3">
    <location>
        <begin position="3181"/>
        <end position="3460"/>
    </location>
</feature>
<dbReference type="Gene3D" id="2.40.128.130">
    <property type="entry name" value="Autotransporter beta-domain"/>
    <property type="match status" value="1"/>
</dbReference>
<evidence type="ECO:0000259" key="3">
    <source>
        <dbReference type="PROSITE" id="PS51208"/>
    </source>
</evidence>
<feature type="region of interest" description="Disordered" evidence="2">
    <location>
        <begin position="3120"/>
        <end position="3152"/>
    </location>
</feature>
<dbReference type="PANTHER" id="PTHR35037">
    <property type="entry name" value="C-TERMINAL REGION OF AIDA-LIKE PROTEIN"/>
    <property type="match status" value="1"/>
</dbReference>
<evidence type="ECO:0000256" key="1">
    <source>
        <dbReference type="ARBA" id="ARBA00022729"/>
    </source>
</evidence>
<keyword evidence="1" id="KW-0732">Signal</keyword>
<dbReference type="Pfam" id="PF18883">
    <property type="entry name" value="AC_1"/>
    <property type="match status" value="1"/>
</dbReference>
<sequence>MQSEQHSFNSEKIKRELKDYPLNKLYIALKIILLSSTLGIQHALAVDLPSAGAGCDGGTTTCNVTLSLGTDFDVISNISAPVDALSADATVTGSTFTIDSGVSVTGGTSGSGLNFATDSSANTITNNGTIQGGNGLNFNGGNDFTVINNGLIDSTGGTTFYGLANFGSGMTLTNNEGATISGSHGVINGSASTGGATINNAGSITSDEGNAGVAIKLYGSNNTINLNTSSDITGDIQLETGQTGNVLNLLGGSASVGTFGNNVNSNSINTLNINAPGVEWDLTNTLPVAGAINLIAGNVVVTGDLSSTAPGGTTIGSGTTLQIGDGGTAGTLDSVVVNNGTLTFNRSDDLTFADNISGTGVVAQTGSGVTNLAGSGTWSGGTQVTSGTLNGMAATNALGTGTVSVTNGAIVQLGDASTFADYYFSANALSLDASTLLMKGTQATPISGDVTYHFDSLTSPISLSNSTLDFEQFAGANIIFNGDVDALNTSSLNYAADSGAHTLAMNGNLTGSGTFSVNMSENTPDSLGLAFNGAANNYTGTVSLNGDAYTVDVNTLLGQASWSINGAQTLNFNGSNTHAATAISTGSGSIVNITDADTTLQVGAGTVNGVIGGLGSLTKSSTGILTLNGVNTYTGTTEIAGGTINLGVANAIATSSSVKMDTNTTLGFRNFDQTLQNLNGTGTITLGTGDLTAQNNTDTQFSGKITGTGDVIKTGTGELSLSGNANSVGATTVNAGNLHFAQNGAYTTTNLTVNTGGAAQLDSNAHVTSSGVADIEGELNVALGGTTPKITADTATLGAGSTLDVSGFSSVTATKASDLNGTRTVILQTTNGITGDFGTVTGVTGSNVDYYFNDAKLSADGKNYSLGSELAWTSGTSQATGNFTLADAGDAFDVDVALGDETANGTTWDGTSLTKLGAGNLTLSKTNTFTGSTDIEAGTLTTGIANAFATSSAVNVASGATLALNNFSQTAQDLTGAGAVTLGTGTLTAQNNNDTGFDGTITGAGGVTKTGTGTLSLSSTGNSIGAAEVEAGILHLTQNGTFSAASLLVDTGATAQLDSTSQVATTGNSTVNGTLDVTLGGTGPMLTASDASLGSGSVLNVSGFTPVSATKASDLNGTGAVIIQTTGGIDGDFSSVTGITPSGVDYIINGASKSTDGNSYSVGSLLTWNAGTTRANGDFTLTNAGDAFDVDVALADQAASSSGWDGASLTKLGAGNLTLSATNTYTGATRVTAGTLTTGINDAIATSDSVTVASGATLALNNFNQLVQDLSGAGIIALGTGTLTTQNTGDTAFDGSVTGTGGLTKTGIGVLTLSNTGNSVGAANVSGGTLHLTQTGTFNAASLNVDNGATLQLDANSQIVSVGSAVIDGTLNVTLGGMAPLVTAADATLNSSSSTLDISGYTSGPVAKASDLDGARTVVIHTTGGITGDFGAVQGVSAGSADYIITDAKKSDDGMDYSVGNSLAWNATAPLSSGTFTLNNADTFDVDVVLADKSANGAVWDGTSLTKAGTGTLTLSAANTYTGATAVNAGTLQTSIENALAASSAVNIASGATFDLNNFDQTVNNLSASGDITLGSATLTLENNGNESLSGAISGTGGLVKDGTGTLTMAGENTYSGGTVISGGQVTIINTSSLGDESGAVTINNNAALGVNVAGEFAHDITLGTGGGTIIGTSGINLGGVISGAGQLTTRGIIDTSADNTYTGGTTISNASTLSLGRGTTTGSILGDVINNGTLAFTRSNDYTFNGVISGSGRVDALGRGTATLTGANTYTGGTNVLGALRLTGDGTLGSGAVEIALPGSLFIDAPTGGDYTFSNALTGNGTLTAGLTAGTDTFAFDASAGSAFTGTVALGQGQFTLSGDNTVALTNATLQVDAGNITTVAATDQRIGNLTLNGGTMAWSGQTPPQMPAGIVNVTDLTLNSGTVQLDVPVTNGVPNPVPAPGLNLLAQDDGEIQAQLVAASGTVTGDASSLGLVDSSGQAVGNPQTLAITEGASTVANASYDFMLTTGSNNDGLYLGYGLKGLDLLSGQTLHLAPDGGAASGSAALNALVTGTGNLEVNGSASGDQTLTISNTSNSYTGTTTVSGGTLIAGSDNALGATSELVLQDTTGFDLNGKTQTLGSLSGAAGSTLNVNSGNLTLSQGGQSEGALTGAGNLTVNDGSLTVSGANTGLSAAVILNNTAQAVLEDVAGLGTGSVNLNGAGTGVQLTGATGTLANALSGTGSASVLGSSDVLLSGNNSGFSGHYVVDNTSNLTASTAQNLGSASISNDGALTLNSGADWTFTNVVSGSGVLEKAGSGNITLANANTFTGGTTLSEGTLTLTNAQGIGTGPATVAAPGTLAINLTNGTFSNAIDNSGLLTVSGAGNQLSSAISGSGTNRISATGLNITGDNSGFGGAWDLTADSSSTVTSAQNLGAGNALLNGTLNVAPASGNFAFTNALTGQGAMNVAMATATDRFSFGAGSGNAFAGQVSLGQGAFQLFGADTLALTHATLQNQSANMTVGAGTQNIGNLVMNGGTTTFDVLTHTLITTNQLALNGGEIRVNGLETMPDPANATVEPLLQQDDIIGDALILSQGNTGSSANLTLTDGSGNALAPTIADVTQFGKVVGVGTYSYGLTGSNLEDQTGLFLYSGLTKLDLMAGQQVSLVQDASAPIGGNEMHALITGVGGLNVDVVNSVTLNNPLNNYTGITTVTNGTLRLGFNHTLGNTSSLDLLGTSQVDLDGKTQSIGALNSAVNTNVNLNGGTLTITDSQRATGDTNGGTVTGRLSGSGQLIVDPSILTIEGANPNLSATTQITGGSQVRLNNVQGLGTGSITLDAADDLLTFDTINGQTASGALNNQLLGAGSVQLDSSEVISLAADNSNFSGNFTIGSDATLIASQTANLGTATLTDNGLLQINNAADMTLTNSVTGTGGLVKTGAGTLTVYQPAYSGTTDINSGTVIVGDGTQTGARLGADSAGAVTVASGAMLSGDGTVSGDVTNNGTLASLNSLPAYGSAVASVLNLNGNLNNNGLLQLAGSTVGNTLSVGGNYVGGGILALRTVLGGDNSATDKLVVAGDTSGTTQVTVQNAGGSGAQTNTGIQVVDVGGASNGVFSLNGRAVAGAYEYHLVRNSANGDWYLQSGNDTPTPPQPPEPPTPPTPSSNSFRPEPGAYLANQRAAQNMFLHTLYDRSGAARSSQETDMAKGWGRLGGDYTKQKSNGGLYDEKTHTTLVQLGSDLYQLDGANGEQVNAGVMAGYGHSSSNTSVKNSTYEASGQVNGYSIGAYGTWYAQADRVTGAYVDSWIQHAWYKNDVNGDSLPQESYDSQGTDVSLETGYGFALKQSDEVRWLVTPQAQLVYSHYETDGHTEQNGTHVNANGDDGIRTRMGVRLTRQNTVKLNSAQPFVEVNWYNGKPASDSVDFNQVRFENATSVNRYEVKAGVTGSINEKWQTWGQVSSTWGDNNYQGYQGMVGVKYQW</sequence>
<proteinExistence type="predicted"/>
<dbReference type="InterPro" id="IPR043990">
    <property type="entry name" value="AC_1"/>
</dbReference>
<dbReference type="InterPro" id="IPR013425">
    <property type="entry name" value="Autotrns_rpt"/>
</dbReference>
<dbReference type="InterPro" id="IPR012332">
    <property type="entry name" value="Autotransporter_pectin_lyase_C"/>
</dbReference>
<dbReference type="EMBL" id="RAHG01000010">
    <property type="protein sequence ID" value="RJT10785.1"/>
    <property type="molecule type" value="Genomic_DNA"/>
</dbReference>
<dbReference type="InterPro" id="IPR006315">
    <property type="entry name" value="OM_autotransptr_brl_dom"/>
</dbReference>
<organism evidence="4 5">
    <name type="scientific">Rahnella inusitata</name>
    <dbReference type="NCBI Taxonomy" id="58169"/>
    <lineage>
        <taxon>Bacteria</taxon>
        <taxon>Pseudomonadati</taxon>
        <taxon>Pseudomonadota</taxon>
        <taxon>Gammaproteobacteria</taxon>
        <taxon>Enterobacterales</taxon>
        <taxon>Yersiniaceae</taxon>
        <taxon>Rahnella</taxon>
    </lineage>
</organism>
<dbReference type="NCBIfam" id="TIGR02601">
    <property type="entry name" value="autotrns_rpt"/>
    <property type="match status" value="8"/>
</dbReference>
<dbReference type="InterPro" id="IPR011050">
    <property type="entry name" value="Pectin_lyase_fold/virulence"/>
</dbReference>
<dbReference type="NCBIfam" id="TIGR01414">
    <property type="entry name" value="autotrans_barl"/>
    <property type="match status" value="1"/>
</dbReference>
<keyword evidence="5" id="KW-1185">Reference proteome</keyword>
<dbReference type="InterPro" id="IPR005546">
    <property type="entry name" value="Autotransporte_beta"/>
</dbReference>
<reference evidence="4 5" key="1">
    <citation type="submission" date="2018-09" db="EMBL/GenBank/DDBJ databases">
        <authorList>
            <person name="Le Fleche-Mateos A."/>
        </authorList>
    </citation>
    <scope>NUCLEOTIDE SEQUENCE [LARGE SCALE GENOMIC DNA]</scope>
    <source>
        <strain evidence="4 5">DSM 30078</strain>
    </source>
</reference>
<dbReference type="PROSITE" id="PS51208">
    <property type="entry name" value="AUTOTRANSPORTER"/>
    <property type="match status" value="1"/>
</dbReference>
<dbReference type="SUPFAM" id="SSF103515">
    <property type="entry name" value="Autotransporter"/>
    <property type="match status" value="1"/>
</dbReference>
<evidence type="ECO:0000256" key="2">
    <source>
        <dbReference type="SAM" id="MobiDB-lite"/>
    </source>
</evidence>
<name>A0ABX9NX89_9GAMM</name>
<dbReference type="Pfam" id="PF12951">
    <property type="entry name" value="PATR"/>
    <property type="match status" value="14"/>
</dbReference>
<dbReference type="Gene3D" id="2.160.20.20">
    <property type="match status" value="2"/>
</dbReference>
<dbReference type="InterPro" id="IPR051551">
    <property type="entry name" value="Autotransporter_adhesion"/>
</dbReference>
<evidence type="ECO:0000313" key="4">
    <source>
        <dbReference type="EMBL" id="RJT10785.1"/>
    </source>
</evidence>